<dbReference type="Pfam" id="PF13456">
    <property type="entry name" value="RVT_3"/>
    <property type="match status" value="1"/>
</dbReference>
<dbReference type="InterPro" id="IPR044730">
    <property type="entry name" value="RNase_H-like_dom_plant"/>
</dbReference>
<gene>
    <name evidence="2" type="ORF">J1N35_018913</name>
</gene>
<dbReference type="InterPro" id="IPR053151">
    <property type="entry name" value="RNase_H-like"/>
</dbReference>
<comment type="caution">
    <text evidence="2">The sequence shown here is derived from an EMBL/GenBank/DDBJ whole genome shotgun (WGS) entry which is preliminary data.</text>
</comment>
<evidence type="ECO:0000313" key="2">
    <source>
        <dbReference type="EMBL" id="KAH1091656.1"/>
    </source>
</evidence>
<dbReference type="AlphaFoldDB" id="A0A9D3VPY2"/>
<accession>A0A9D3VPY2</accession>
<dbReference type="Proteomes" id="UP000828251">
    <property type="component" value="Unassembled WGS sequence"/>
</dbReference>
<proteinExistence type="predicted"/>
<sequence length="130" mass="14416">MWFEIVDFLKLFGSRLSQGSLNTKVLPQAWTARSNLRGWWQLSNTGWAKINMDRSISRVNSRAALGGAIIGLYGGWLVGFGTVTGLTDIFQVEAKVMIEGLKLAWARGFQQVEVESDNALLVDILQNGLE</sequence>
<dbReference type="OrthoDB" id="1741277at2759"/>
<dbReference type="Gene3D" id="3.30.420.10">
    <property type="entry name" value="Ribonuclease H-like superfamily/Ribonuclease H"/>
    <property type="match status" value="1"/>
</dbReference>
<evidence type="ECO:0000259" key="1">
    <source>
        <dbReference type="Pfam" id="PF13456"/>
    </source>
</evidence>
<reference evidence="2 3" key="1">
    <citation type="journal article" date="2021" name="Plant Biotechnol. J.">
        <title>Multi-omics assisted identification of the key and species-specific regulatory components of drought-tolerant mechanisms in Gossypium stocksii.</title>
        <authorList>
            <person name="Yu D."/>
            <person name="Ke L."/>
            <person name="Zhang D."/>
            <person name="Wu Y."/>
            <person name="Sun Y."/>
            <person name="Mei J."/>
            <person name="Sun J."/>
            <person name="Sun Y."/>
        </authorList>
    </citation>
    <scope>NUCLEOTIDE SEQUENCE [LARGE SCALE GENOMIC DNA]</scope>
    <source>
        <strain evidence="3">cv. E1</strain>
        <tissue evidence="2">Leaf</tissue>
    </source>
</reference>
<dbReference type="EMBL" id="JAIQCV010000006">
    <property type="protein sequence ID" value="KAH1091656.1"/>
    <property type="molecule type" value="Genomic_DNA"/>
</dbReference>
<feature type="domain" description="RNase H type-1" evidence="1">
    <location>
        <begin position="52"/>
        <end position="127"/>
    </location>
</feature>
<name>A0A9D3VPY2_9ROSI</name>
<dbReference type="InterPro" id="IPR036397">
    <property type="entry name" value="RNaseH_sf"/>
</dbReference>
<dbReference type="GO" id="GO:0004523">
    <property type="term" value="F:RNA-DNA hybrid ribonuclease activity"/>
    <property type="evidence" value="ECO:0007669"/>
    <property type="project" value="InterPro"/>
</dbReference>
<keyword evidence="3" id="KW-1185">Reference proteome</keyword>
<evidence type="ECO:0000313" key="3">
    <source>
        <dbReference type="Proteomes" id="UP000828251"/>
    </source>
</evidence>
<dbReference type="InterPro" id="IPR002156">
    <property type="entry name" value="RNaseH_domain"/>
</dbReference>
<protein>
    <recommendedName>
        <fullName evidence="1">RNase H type-1 domain-containing protein</fullName>
    </recommendedName>
</protein>
<dbReference type="PANTHER" id="PTHR47723:SF24">
    <property type="entry name" value="RNASE H TYPE-1 DOMAIN-CONTAINING PROTEIN"/>
    <property type="match status" value="1"/>
</dbReference>
<dbReference type="GO" id="GO:0003676">
    <property type="term" value="F:nucleic acid binding"/>
    <property type="evidence" value="ECO:0007669"/>
    <property type="project" value="InterPro"/>
</dbReference>
<dbReference type="CDD" id="cd06222">
    <property type="entry name" value="RNase_H_like"/>
    <property type="match status" value="1"/>
</dbReference>
<organism evidence="2 3">
    <name type="scientific">Gossypium stocksii</name>
    <dbReference type="NCBI Taxonomy" id="47602"/>
    <lineage>
        <taxon>Eukaryota</taxon>
        <taxon>Viridiplantae</taxon>
        <taxon>Streptophyta</taxon>
        <taxon>Embryophyta</taxon>
        <taxon>Tracheophyta</taxon>
        <taxon>Spermatophyta</taxon>
        <taxon>Magnoliopsida</taxon>
        <taxon>eudicotyledons</taxon>
        <taxon>Gunneridae</taxon>
        <taxon>Pentapetalae</taxon>
        <taxon>rosids</taxon>
        <taxon>malvids</taxon>
        <taxon>Malvales</taxon>
        <taxon>Malvaceae</taxon>
        <taxon>Malvoideae</taxon>
        <taxon>Gossypium</taxon>
    </lineage>
</organism>
<dbReference type="PANTHER" id="PTHR47723">
    <property type="entry name" value="OS05G0353850 PROTEIN"/>
    <property type="match status" value="1"/>
</dbReference>